<gene>
    <name evidence="4" type="ORF">HUG20_13515</name>
</gene>
<sequence>MITIQNVNKRYKDIQALQNIDLSIPAGVCYGLVGPNGAGKSSLIKILAGVIKDYEGSIHVSDSTSPPLGYVPQEICVEETLSATTNLHFYGKIHGLTGEKLARQVKTVFNEIGLTNRAKSKVKTFSGGMKRRLNIGCALMHEPDLVIMDEPTVGVDPQSRHHIFQLIRTLKQQGKTIIYASHYMEEIEALCDEVAFMDGGKIVEQGSIDGLLASYAQPAVFIKGDLPQAWLDSENVIQQKDGGWLFTSSNPMQLLGDLARRCEEHNITPSQLSLMQPRLEDVFFTLTGTALRDAA</sequence>
<dbReference type="Pfam" id="PF00005">
    <property type="entry name" value="ABC_tran"/>
    <property type="match status" value="1"/>
</dbReference>
<evidence type="ECO:0000259" key="3">
    <source>
        <dbReference type="PROSITE" id="PS50893"/>
    </source>
</evidence>
<dbReference type="SUPFAM" id="SSF52540">
    <property type="entry name" value="P-loop containing nucleoside triphosphate hydrolases"/>
    <property type="match status" value="1"/>
</dbReference>
<accession>A0A7T6ZCC8</accession>
<dbReference type="InterPro" id="IPR003593">
    <property type="entry name" value="AAA+_ATPase"/>
</dbReference>
<dbReference type="PANTHER" id="PTHR43582:SF2">
    <property type="entry name" value="LINEARMYCIN RESISTANCE ATP-BINDING PROTEIN LNRL"/>
    <property type="match status" value="1"/>
</dbReference>
<evidence type="ECO:0000256" key="2">
    <source>
        <dbReference type="ARBA" id="ARBA00022840"/>
    </source>
</evidence>
<dbReference type="AlphaFoldDB" id="A0A7T6ZCC8"/>
<dbReference type="Gene3D" id="3.40.50.300">
    <property type="entry name" value="P-loop containing nucleotide triphosphate hydrolases"/>
    <property type="match status" value="1"/>
</dbReference>
<evidence type="ECO:0000313" key="4">
    <source>
        <dbReference type="EMBL" id="QQK80811.1"/>
    </source>
</evidence>
<dbReference type="InterPro" id="IPR017871">
    <property type="entry name" value="ABC_transporter-like_CS"/>
</dbReference>
<dbReference type="InterPro" id="IPR027417">
    <property type="entry name" value="P-loop_NTPase"/>
</dbReference>
<keyword evidence="2 4" id="KW-0067">ATP-binding</keyword>
<evidence type="ECO:0000256" key="1">
    <source>
        <dbReference type="ARBA" id="ARBA00022741"/>
    </source>
</evidence>
<dbReference type="EMBL" id="CP054706">
    <property type="protein sequence ID" value="QQK80811.1"/>
    <property type="molecule type" value="Genomic_DNA"/>
</dbReference>
<dbReference type="CDD" id="cd03230">
    <property type="entry name" value="ABC_DR_subfamily_A"/>
    <property type="match status" value="1"/>
</dbReference>
<organism evidence="4 5">
    <name type="scientific">Salicibibacter cibi</name>
    <dbReference type="NCBI Taxonomy" id="2743001"/>
    <lineage>
        <taxon>Bacteria</taxon>
        <taxon>Bacillati</taxon>
        <taxon>Bacillota</taxon>
        <taxon>Bacilli</taxon>
        <taxon>Bacillales</taxon>
        <taxon>Bacillaceae</taxon>
        <taxon>Salicibibacter</taxon>
    </lineage>
</organism>
<protein>
    <submittedName>
        <fullName evidence="4">ABC transporter ATP-binding protein</fullName>
    </submittedName>
</protein>
<keyword evidence="5" id="KW-1185">Reference proteome</keyword>
<reference evidence="4 5" key="1">
    <citation type="submission" date="2020-06" db="EMBL/GenBank/DDBJ databases">
        <title>Genomic analysis of Salicibibacter sp. NKC21-4.</title>
        <authorList>
            <person name="Oh Y.J."/>
        </authorList>
    </citation>
    <scope>NUCLEOTIDE SEQUENCE [LARGE SCALE GENOMIC DNA]</scope>
    <source>
        <strain evidence="4 5">NKC21-4</strain>
    </source>
</reference>
<dbReference type="InterPro" id="IPR003439">
    <property type="entry name" value="ABC_transporter-like_ATP-bd"/>
</dbReference>
<dbReference type="SMART" id="SM00382">
    <property type="entry name" value="AAA"/>
    <property type="match status" value="1"/>
</dbReference>
<dbReference type="GO" id="GO:0016887">
    <property type="term" value="F:ATP hydrolysis activity"/>
    <property type="evidence" value="ECO:0007669"/>
    <property type="project" value="InterPro"/>
</dbReference>
<evidence type="ECO:0000313" key="5">
    <source>
        <dbReference type="Proteomes" id="UP000595349"/>
    </source>
</evidence>
<dbReference type="KEGG" id="scib:HUG20_13515"/>
<keyword evidence="1" id="KW-0547">Nucleotide-binding</keyword>
<dbReference type="PANTHER" id="PTHR43582">
    <property type="entry name" value="LINEARMYCIN RESISTANCE ATP-BINDING PROTEIN LNRL"/>
    <property type="match status" value="1"/>
</dbReference>
<dbReference type="RefSeq" id="WP_200085177.1">
    <property type="nucleotide sequence ID" value="NZ_CP054706.1"/>
</dbReference>
<dbReference type="GO" id="GO:0005524">
    <property type="term" value="F:ATP binding"/>
    <property type="evidence" value="ECO:0007669"/>
    <property type="project" value="UniProtKB-KW"/>
</dbReference>
<dbReference type="Proteomes" id="UP000595349">
    <property type="component" value="Chromosome"/>
</dbReference>
<dbReference type="PROSITE" id="PS00211">
    <property type="entry name" value="ABC_TRANSPORTER_1"/>
    <property type="match status" value="1"/>
</dbReference>
<name>A0A7T6ZCC8_9BACI</name>
<proteinExistence type="predicted"/>
<dbReference type="PROSITE" id="PS50893">
    <property type="entry name" value="ABC_TRANSPORTER_2"/>
    <property type="match status" value="1"/>
</dbReference>
<feature type="domain" description="ABC transporter" evidence="3">
    <location>
        <begin position="2"/>
        <end position="224"/>
    </location>
</feature>